<evidence type="ECO:0000313" key="3">
    <source>
        <dbReference type="Proteomes" id="UP000077407"/>
    </source>
</evidence>
<keyword evidence="2" id="KW-0121">Carboxypeptidase</keyword>
<dbReference type="PATRIC" id="fig|1538.10.peg.87"/>
<comment type="caution">
    <text evidence="2">The sequence shown here is derived from an EMBL/GenBank/DDBJ whole genome shotgun (WGS) entry which is preliminary data.</text>
</comment>
<proteinExistence type="predicted"/>
<sequence length="231" mass="26560">MGAYKFKKLVIIPLLLIAAVIAYSVCNLSQAKNDRIYSNNQNSNEFLILVNKNHPLSSSYIPENLTIPNVEFSPSASHEEKMMQGEAAEQLENLFKYAHKKDMNLYGVSAYRSYKSQKQVYDERVRRVGKKQADEYVAYSGTSEHQTGLAIDVTNEDGAQGRLMVDFGQTKEGKWLRRNAHNFGFILRYPKEKESITGYSYESWHIRYVGVKAAKEIYYKNIVLEEYLGEK</sequence>
<dbReference type="Proteomes" id="UP000077407">
    <property type="component" value="Unassembled WGS sequence"/>
</dbReference>
<dbReference type="OrthoDB" id="9792074at2"/>
<dbReference type="EMBL" id="LITT01000011">
    <property type="protein sequence ID" value="OAA90283.1"/>
    <property type="molecule type" value="Genomic_DNA"/>
</dbReference>
<evidence type="ECO:0000259" key="1">
    <source>
        <dbReference type="Pfam" id="PF02557"/>
    </source>
</evidence>
<dbReference type="GO" id="GO:0009002">
    <property type="term" value="F:serine-type D-Ala-D-Ala carboxypeptidase activity"/>
    <property type="evidence" value="ECO:0007669"/>
    <property type="project" value="UniProtKB-EC"/>
</dbReference>
<dbReference type="InterPro" id="IPR052179">
    <property type="entry name" value="DD-CPase-like"/>
</dbReference>
<keyword evidence="2" id="KW-0378">Hydrolase</keyword>
<feature type="domain" description="D-alanyl-D-alanine carboxypeptidase-like core" evidence="1">
    <location>
        <begin position="82"/>
        <end position="210"/>
    </location>
</feature>
<dbReference type="Gene3D" id="3.30.1380.10">
    <property type="match status" value="1"/>
</dbReference>
<dbReference type="AlphaFoldDB" id="A0A170NJL4"/>
<accession>A0A170NJL4</accession>
<organism evidence="2 3">
    <name type="scientific">Clostridium ljungdahlii</name>
    <dbReference type="NCBI Taxonomy" id="1538"/>
    <lineage>
        <taxon>Bacteria</taxon>
        <taxon>Bacillati</taxon>
        <taxon>Bacillota</taxon>
        <taxon>Clostridia</taxon>
        <taxon>Eubacteriales</taxon>
        <taxon>Clostridiaceae</taxon>
        <taxon>Clostridium</taxon>
    </lineage>
</organism>
<dbReference type="SUPFAM" id="SSF55166">
    <property type="entry name" value="Hedgehog/DD-peptidase"/>
    <property type="match status" value="1"/>
</dbReference>
<dbReference type="Pfam" id="PF02557">
    <property type="entry name" value="VanY"/>
    <property type="match status" value="1"/>
</dbReference>
<dbReference type="InterPro" id="IPR058193">
    <property type="entry name" value="VanY/YodJ_core_dom"/>
</dbReference>
<reference evidence="2 3" key="1">
    <citation type="journal article" date="2015" name="Biotechnol. Bioeng.">
        <title>Genome sequence and phenotypic characterization of Caulobacter segnis.</title>
        <authorList>
            <person name="Patel S."/>
            <person name="Fletcher B."/>
            <person name="Scott D.C."/>
            <person name="Ely B."/>
        </authorList>
    </citation>
    <scope>NUCLEOTIDE SEQUENCE [LARGE SCALE GENOMIC DNA]</scope>
    <source>
        <strain evidence="2 3">ERI-2</strain>
    </source>
</reference>
<dbReference type="CDD" id="cd14852">
    <property type="entry name" value="LD-carboxypeptidase"/>
    <property type="match status" value="1"/>
</dbReference>
<dbReference type="InterPro" id="IPR009045">
    <property type="entry name" value="Zn_M74/Hedgehog-like"/>
</dbReference>
<dbReference type="PANTHER" id="PTHR34385">
    <property type="entry name" value="D-ALANYL-D-ALANINE CARBOXYPEPTIDASE"/>
    <property type="match status" value="1"/>
</dbReference>
<protein>
    <submittedName>
        <fullName evidence="2">D-alanyl-D-alanine carboxypeptidase</fullName>
        <ecNumber evidence="2">3.4.16.4</ecNumber>
    </submittedName>
</protein>
<name>A0A170NJL4_9CLOT</name>
<dbReference type="EC" id="3.4.16.4" evidence="2"/>
<keyword evidence="2" id="KW-0645">Protease</keyword>
<dbReference type="InterPro" id="IPR003709">
    <property type="entry name" value="VanY-like_core_dom"/>
</dbReference>
<dbReference type="PANTHER" id="PTHR34385:SF1">
    <property type="entry name" value="PEPTIDOGLYCAN L-ALANYL-D-GLUTAMATE ENDOPEPTIDASE CWLK"/>
    <property type="match status" value="1"/>
</dbReference>
<dbReference type="GO" id="GO:0006508">
    <property type="term" value="P:proteolysis"/>
    <property type="evidence" value="ECO:0007669"/>
    <property type="project" value="InterPro"/>
</dbReference>
<evidence type="ECO:0000313" key="2">
    <source>
        <dbReference type="EMBL" id="OAA90283.1"/>
    </source>
</evidence>
<gene>
    <name evidence="2" type="primary">vanYB</name>
    <name evidence="2" type="ORF">WY13_01186</name>
</gene>